<keyword evidence="2" id="KW-1185">Reference proteome</keyword>
<evidence type="ECO:0000313" key="1">
    <source>
        <dbReference type="EMBL" id="KAA8531255.1"/>
    </source>
</evidence>
<dbReference type="EMBL" id="CM018043">
    <property type="protein sequence ID" value="KAA8531255.1"/>
    <property type="molecule type" value="Genomic_DNA"/>
</dbReference>
<accession>A0A5J5AJM1</accession>
<dbReference type="AlphaFoldDB" id="A0A5J5AJM1"/>
<reference evidence="1 2" key="1">
    <citation type="submission" date="2019-09" db="EMBL/GenBank/DDBJ databases">
        <title>A chromosome-level genome assembly of the Chinese tupelo Nyssa sinensis.</title>
        <authorList>
            <person name="Yang X."/>
            <person name="Kang M."/>
            <person name="Yang Y."/>
            <person name="Xiong H."/>
            <person name="Wang M."/>
            <person name="Zhang Z."/>
            <person name="Wang Z."/>
            <person name="Wu H."/>
            <person name="Ma T."/>
            <person name="Liu J."/>
            <person name="Xi Z."/>
        </authorList>
    </citation>
    <scope>NUCLEOTIDE SEQUENCE [LARGE SCALE GENOMIC DNA]</scope>
    <source>
        <strain evidence="1">J267</strain>
        <tissue evidence="1">Leaf</tissue>
    </source>
</reference>
<organism evidence="1 2">
    <name type="scientific">Nyssa sinensis</name>
    <dbReference type="NCBI Taxonomy" id="561372"/>
    <lineage>
        <taxon>Eukaryota</taxon>
        <taxon>Viridiplantae</taxon>
        <taxon>Streptophyta</taxon>
        <taxon>Embryophyta</taxon>
        <taxon>Tracheophyta</taxon>
        <taxon>Spermatophyta</taxon>
        <taxon>Magnoliopsida</taxon>
        <taxon>eudicotyledons</taxon>
        <taxon>Gunneridae</taxon>
        <taxon>Pentapetalae</taxon>
        <taxon>asterids</taxon>
        <taxon>Cornales</taxon>
        <taxon>Nyssaceae</taxon>
        <taxon>Nyssa</taxon>
    </lineage>
</organism>
<protein>
    <submittedName>
        <fullName evidence="1">Uncharacterized protein</fullName>
    </submittedName>
</protein>
<gene>
    <name evidence="1" type="ORF">F0562_005964</name>
</gene>
<dbReference type="Proteomes" id="UP000325577">
    <property type="component" value="Linkage Group LG2"/>
</dbReference>
<sequence>MTVAYFGEKTYKVSVDLHKGSACIQIVEREVGVVRRVWITNGEFEWLYAAMVEASKGVFNGETEIPVYSGAGKGKSAMMGGHNGEWQWVLLDMHGSWFLFELREELSAVAAGENQPWCIAGDFTMGSQSHYVTLVMLRGSRYLIA</sequence>
<evidence type="ECO:0000313" key="2">
    <source>
        <dbReference type="Proteomes" id="UP000325577"/>
    </source>
</evidence>
<proteinExistence type="predicted"/>
<name>A0A5J5AJM1_9ASTE</name>